<accession>A0AC54Z7I1</accession>
<evidence type="ECO:0000313" key="2">
    <source>
        <dbReference type="RefSeq" id="XP_042639176.1"/>
    </source>
</evidence>
<reference evidence="2" key="1">
    <citation type="submission" date="2025-08" db="UniProtKB">
        <authorList>
            <consortium name="RefSeq"/>
        </authorList>
    </citation>
    <scope>IDENTIFICATION</scope>
</reference>
<keyword evidence="2" id="KW-0378">Hydrolase</keyword>
<keyword evidence="2" id="KW-0812">Transmembrane</keyword>
<name>A0AC54Z7I1_ORYAF</name>
<gene>
    <name evidence="2" type="primary">LOC103211613</name>
</gene>
<keyword evidence="2" id="KW-0472">Membrane</keyword>
<protein>
    <submittedName>
        <fullName evidence="2">Transmembrane protease serine 9</fullName>
    </submittedName>
</protein>
<dbReference type="Proteomes" id="UP000694850">
    <property type="component" value="Unplaced"/>
</dbReference>
<dbReference type="RefSeq" id="XP_042639176.1">
    <property type="nucleotide sequence ID" value="XM_042783242.1"/>
</dbReference>
<organism evidence="1 2">
    <name type="scientific">Orycteropus afer afer</name>
    <dbReference type="NCBI Taxonomy" id="1230840"/>
    <lineage>
        <taxon>Eukaryota</taxon>
        <taxon>Metazoa</taxon>
        <taxon>Chordata</taxon>
        <taxon>Craniata</taxon>
        <taxon>Vertebrata</taxon>
        <taxon>Euteleostomi</taxon>
        <taxon>Mammalia</taxon>
        <taxon>Eutheria</taxon>
        <taxon>Afrotheria</taxon>
        <taxon>Tubulidentata</taxon>
        <taxon>Orycteropodidae</taxon>
        <taxon>Orycteropus</taxon>
    </lineage>
</organism>
<keyword evidence="2" id="KW-0645">Protease</keyword>
<sequence>MGFSIFLLLCLIGLSQETTEKIYNGTECVPNSQPWQVGLFDGTRLRCGGVLVDRRWVLTAAHCRGSRYWVRLGEHSLSRLDWTEQIRRSGFSVTHPSYQGATKNHDHDLRLLRLGMPIRLTRGVQTLPLPRSCATAGTECHISGWGTTNQPTNPFPDRLQCLNLTIVSDATCRAMFPGRITDNMVCAGGTPGEDACQGDSGGPLVCGGVLQGLVSWGSVGPCGQAGIPGVYTRICRYVDWIHSAELGGPVIPGPCPGPPGACAWRSDPACCRRRRRAPGPRAEPARESRSEGEGNRALTPSRRLGAPGRLAPASAPLPPSLAPSFSAWKNLGPALPRLQLQAMTILQLITLVLVTGHVGGETRIIKGHECAPHSQPWQVALFQKTRLLCGATLIAPQWLLTAAHCRKPHYIVHLGEHNLQREDGCEQTRTATESFPHPEYNNSLPNKDHRNDIMLVKMAAPALITRAVRPLTLSSHCVTAGTRCLISGWGTTSSPQLHLPHTLRCANITIIEHKECEEAYPGNITDTMLCASVREEGKDSCQGDSGGPLVCNGSLQGIISWGQDPCAVTKKPGVYTKVCKYVDWIKKTMESN</sequence>
<proteinExistence type="predicted"/>
<evidence type="ECO:0000313" key="1">
    <source>
        <dbReference type="Proteomes" id="UP000694850"/>
    </source>
</evidence>
<keyword evidence="1" id="KW-1185">Reference proteome</keyword>